<protein>
    <submittedName>
        <fullName evidence="4">Pro-resilin</fullName>
    </submittedName>
</protein>
<dbReference type="GO" id="GO:0005615">
    <property type="term" value="C:extracellular space"/>
    <property type="evidence" value="ECO:0007669"/>
    <property type="project" value="TreeGrafter"/>
</dbReference>
<reference evidence="4 5" key="1">
    <citation type="submission" date="2019-05" db="EMBL/GenBank/DDBJ databases">
        <title>Another draft genome of Portunus trituberculatus and its Hox gene families provides insights of decapod evolution.</title>
        <authorList>
            <person name="Jeong J.-H."/>
            <person name="Song I."/>
            <person name="Kim S."/>
            <person name="Choi T."/>
            <person name="Kim D."/>
            <person name="Ryu S."/>
            <person name="Kim W."/>
        </authorList>
    </citation>
    <scope>NUCLEOTIDE SEQUENCE [LARGE SCALE GENOMIC DNA]</scope>
    <source>
        <tissue evidence="4">Muscle</tissue>
    </source>
</reference>
<accession>A0A5B7H5J7</accession>
<evidence type="ECO:0000256" key="2">
    <source>
        <dbReference type="PROSITE-ProRule" id="PRU00497"/>
    </source>
</evidence>
<dbReference type="OrthoDB" id="10071059at2759"/>
<feature type="chain" id="PRO_5023086994" evidence="3">
    <location>
        <begin position="22"/>
        <end position="268"/>
    </location>
</feature>
<dbReference type="AlphaFoldDB" id="A0A5B7H5J7"/>
<keyword evidence="3" id="KW-0732">Signal</keyword>
<dbReference type="InterPro" id="IPR051217">
    <property type="entry name" value="Insect_Cuticle_Struc_Prot"/>
</dbReference>
<name>A0A5B7H5J7_PORTR</name>
<dbReference type="GO" id="GO:0031012">
    <property type="term" value="C:extracellular matrix"/>
    <property type="evidence" value="ECO:0007669"/>
    <property type="project" value="TreeGrafter"/>
</dbReference>
<dbReference type="InterPro" id="IPR000618">
    <property type="entry name" value="Insect_cuticle"/>
</dbReference>
<evidence type="ECO:0000256" key="3">
    <source>
        <dbReference type="SAM" id="SignalP"/>
    </source>
</evidence>
<proteinExistence type="predicted"/>
<feature type="signal peptide" evidence="3">
    <location>
        <begin position="1"/>
        <end position="21"/>
    </location>
</feature>
<organism evidence="4 5">
    <name type="scientific">Portunus trituberculatus</name>
    <name type="common">Swimming crab</name>
    <name type="synonym">Neptunus trituberculatus</name>
    <dbReference type="NCBI Taxonomy" id="210409"/>
    <lineage>
        <taxon>Eukaryota</taxon>
        <taxon>Metazoa</taxon>
        <taxon>Ecdysozoa</taxon>
        <taxon>Arthropoda</taxon>
        <taxon>Crustacea</taxon>
        <taxon>Multicrustacea</taxon>
        <taxon>Malacostraca</taxon>
        <taxon>Eumalacostraca</taxon>
        <taxon>Eucarida</taxon>
        <taxon>Decapoda</taxon>
        <taxon>Pleocyemata</taxon>
        <taxon>Brachyura</taxon>
        <taxon>Eubrachyura</taxon>
        <taxon>Portunoidea</taxon>
        <taxon>Portunidae</taxon>
        <taxon>Portuninae</taxon>
        <taxon>Portunus</taxon>
    </lineage>
</organism>
<comment type="caution">
    <text evidence="4">The sequence shown here is derived from an EMBL/GenBank/DDBJ whole genome shotgun (WGS) entry which is preliminary data.</text>
</comment>
<dbReference type="Proteomes" id="UP000324222">
    <property type="component" value="Unassembled WGS sequence"/>
</dbReference>
<dbReference type="EMBL" id="VSRR010022942">
    <property type="protein sequence ID" value="MPC65119.1"/>
    <property type="molecule type" value="Genomic_DNA"/>
</dbReference>
<dbReference type="PROSITE" id="PS51155">
    <property type="entry name" value="CHIT_BIND_RR_2"/>
    <property type="match status" value="1"/>
</dbReference>
<dbReference type="GO" id="GO:0042302">
    <property type="term" value="F:structural constituent of cuticle"/>
    <property type="evidence" value="ECO:0007669"/>
    <property type="project" value="UniProtKB-UniRule"/>
</dbReference>
<dbReference type="PANTHER" id="PTHR12236:SF79">
    <property type="entry name" value="CUTICULAR PROTEIN 50CB-RELATED"/>
    <property type="match status" value="1"/>
</dbReference>
<keyword evidence="1 2" id="KW-0193">Cuticle</keyword>
<sequence length="268" mass="30597">MQRFLSAQLVTVLALAAAAAAARPNYNFRYAVRDGRSGNDFGHQESRDLDSTVGSYHVYLPDGRLQQVSYRVHGGSGYLAEVTHKGEARFPDSGSYESFESREVHRPRYSTDSLESREGRVFVTPNFHFSRPRSGSFFTAPRLHAPARYGTSFFRLGAAGSDESYERRFDSSDSREHHFFSSDSDEDSFDFSDSREHRFGSSNSGEHRFYSSDSDELHFDSSDSREHRFDSSGSFKHRFGSRKSLELPFNHRKTGGNFLRLGSRTYYY</sequence>
<dbReference type="Pfam" id="PF00379">
    <property type="entry name" value="Chitin_bind_4"/>
    <property type="match status" value="1"/>
</dbReference>
<evidence type="ECO:0000313" key="4">
    <source>
        <dbReference type="EMBL" id="MPC65119.1"/>
    </source>
</evidence>
<gene>
    <name evidence="4" type="primary">resilin_7</name>
    <name evidence="4" type="ORF">E2C01_059247</name>
</gene>
<keyword evidence="5" id="KW-1185">Reference proteome</keyword>
<evidence type="ECO:0000256" key="1">
    <source>
        <dbReference type="ARBA" id="ARBA00022460"/>
    </source>
</evidence>
<dbReference type="PANTHER" id="PTHR12236">
    <property type="entry name" value="STRUCTURAL CONTITUENT OF CUTICLE"/>
    <property type="match status" value="1"/>
</dbReference>
<evidence type="ECO:0000313" key="5">
    <source>
        <dbReference type="Proteomes" id="UP000324222"/>
    </source>
</evidence>